<keyword evidence="6 8" id="KW-0472">Membrane</keyword>
<feature type="transmembrane region" description="Helical" evidence="9">
    <location>
        <begin position="293"/>
        <end position="311"/>
    </location>
</feature>
<evidence type="ECO:0000256" key="9">
    <source>
        <dbReference type="SAM" id="Phobius"/>
    </source>
</evidence>
<reference evidence="10" key="1">
    <citation type="journal article" date="2023" name="Plant Biotechnol. J.">
        <title>Chromosome-level wild Hevea brasiliensis genome provides new tools for genomic-assisted breeding and valuable loci to elevate rubber yield.</title>
        <authorList>
            <person name="Cheng H."/>
            <person name="Song X."/>
            <person name="Hu Y."/>
            <person name="Wu T."/>
            <person name="Yang Q."/>
            <person name="An Z."/>
            <person name="Feng S."/>
            <person name="Deng Z."/>
            <person name="Wu W."/>
            <person name="Zeng X."/>
            <person name="Tu M."/>
            <person name="Wang X."/>
            <person name="Huang H."/>
        </authorList>
    </citation>
    <scope>NUCLEOTIDE SEQUENCE</scope>
    <source>
        <strain evidence="10">MT/VB/25A 57/8</strain>
    </source>
</reference>
<keyword evidence="5 8" id="KW-1133">Transmembrane helix</keyword>
<comment type="caution">
    <text evidence="10">The sequence shown here is derived from an EMBL/GenBank/DDBJ whole genome shotgun (WGS) entry which is preliminary data.</text>
</comment>
<dbReference type="PANTHER" id="PTHR31942">
    <property type="entry name" value="MLO-LIKE PROTEIN 1"/>
    <property type="match status" value="1"/>
</dbReference>
<comment type="similarity">
    <text evidence="2 8">Belongs to the MLO family.</text>
</comment>
<keyword evidence="7 8" id="KW-0568">Pathogenesis-related protein</keyword>
<keyword evidence="3 8" id="KW-0812">Transmembrane</keyword>
<dbReference type="EMBL" id="JARPOI010000001">
    <property type="protein sequence ID" value="KAJ9188883.1"/>
    <property type="molecule type" value="Genomic_DNA"/>
</dbReference>
<dbReference type="Pfam" id="PF03094">
    <property type="entry name" value="Mlo"/>
    <property type="match status" value="1"/>
</dbReference>
<evidence type="ECO:0000256" key="5">
    <source>
        <dbReference type="ARBA" id="ARBA00022989"/>
    </source>
</evidence>
<evidence type="ECO:0000256" key="7">
    <source>
        <dbReference type="ARBA" id="ARBA00023265"/>
    </source>
</evidence>
<feature type="transmembrane region" description="Helical" evidence="9">
    <location>
        <begin position="391"/>
        <end position="416"/>
    </location>
</feature>
<keyword evidence="4 8" id="KW-0611">Plant defense</keyword>
<keyword evidence="8" id="KW-0112">Calmodulin-binding</keyword>
<name>A0ABQ9N9D0_HEVBR</name>
<evidence type="ECO:0000256" key="2">
    <source>
        <dbReference type="ARBA" id="ARBA00006574"/>
    </source>
</evidence>
<proteinExistence type="inferred from homology"/>
<feature type="transmembrane region" description="Helical" evidence="9">
    <location>
        <begin position="145"/>
        <end position="166"/>
    </location>
</feature>
<sequence length="533" mass="60734">MAGGGGGGTSVRSLQETPTWALATVCFIFISISLFIEHLIHLLSHWLKKRRKNALFEAVEKLKSVLMVLGFMSLLLTVTQRSIIKICISNKVATTMLPCHHSSTKTSKALQETFLAAAEASTGSSDYCGSKGKTSLISQDGINQLNIFIFVLAVMQIVYSVLTMALGRAKMRRWKAWEDETRTVEYQAANDPDRFRFTRETTFGRRHMTSCTTTSLQLWTKCFFRQFFNSVAKIDYLTLRHGFIAAHLSNNNSFNFQKYIQRSLEDDFKVVVGIRPFMWFVVVIFMLLDVHGWHVYLWVSLLPLIIVLILGTKLEVVVAKMALQLKDQNSIIKGAPLVQPNDNLFWFRHPKFVLTLLHYTLFMNAFELAFFVWVTLQFGIKSCYHERKETIVVRVVLTVTVQIMCSYITLPLYALVTQMGTQFKSAILEEQTANAIREWHAGVKQKRKKKQVMSPSVSSYPSPISTTNRTMDSPDDFYSNNRFTSPDFSSHHNRTPTFAEIVAVSSQSEIIEYGQEIVPSTVLQIDHIPKNQT</sequence>
<evidence type="ECO:0000256" key="8">
    <source>
        <dbReference type="RuleBase" id="RU280816"/>
    </source>
</evidence>
<feature type="transmembrane region" description="Helical" evidence="9">
    <location>
        <begin position="356"/>
        <end position="379"/>
    </location>
</feature>
<evidence type="ECO:0000256" key="4">
    <source>
        <dbReference type="ARBA" id="ARBA00022821"/>
    </source>
</evidence>
<comment type="subcellular location">
    <subcellularLocation>
        <location evidence="1 8">Membrane</location>
        <topology evidence="1 8">Multi-pass membrane protein</topology>
    </subcellularLocation>
</comment>
<keyword evidence="11" id="KW-1185">Reference proteome</keyword>
<evidence type="ECO:0000313" key="10">
    <source>
        <dbReference type="EMBL" id="KAJ9188883.1"/>
    </source>
</evidence>
<evidence type="ECO:0000313" key="11">
    <source>
        <dbReference type="Proteomes" id="UP001174677"/>
    </source>
</evidence>
<gene>
    <name evidence="8" type="primary">MLO</name>
    <name evidence="10" type="ORF">P3X46_000238</name>
</gene>
<evidence type="ECO:0000256" key="1">
    <source>
        <dbReference type="ARBA" id="ARBA00004141"/>
    </source>
</evidence>
<comment type="function">
    <text evidence="8">May be involved in modulation of pathogen defense and leaf cell death.</text>
</comment>
<dbReference type="InterPro" id="IPR004326">
    <property type="entry name" value="Mlo"/>
</dbReference>
<evidence type="ECO:0000256" key="6">
    <source>
        <dbReference type="ARBA" id="ARBA00023136"/>
    </source>
</evidence>
<evidence type="ECO:0000256" key="3">
    <source>
        <dbReference type="ARBA" id="ARBA00022692"/>
    </source>
</evidence>
<dbReference type="PANTHER" id="PTHR31942:SF89">
    <property type="entry name" value="MLO-LIKE PROTEIN 3"/>
    <property type="match status" value="1"/>
</dbReference>
<organism evidence="10 11">
    <name type="scientific">Hevea brasiliensis</name>
    <name type="common">Para rubber tree</name>
    <name type="synonym">Siphonia brasiliensis</name>
    <dbReference type="NCBI Taxonomy" id="3981"/>
    <lineage>
        <taxon>Eukaryota</taxon>
        <taxon>Viridiplantae</taxon>
        <taxon>Streptophyta</taxon>
        <taxon>Embryophyta</taxon>
        <taxon>Tracheophyta</taxon>
        <taxon>Spermatophyta</taxon>
        <taxon>Magnoliopsida</taxon>
        <taxon>eudicotyledons</taxon>
        <taxon>Gunneridae</taxon>
        <taxon>Pentapetalae</taxon>
        <taxon>rosids</taxon>
        <taxon>fabids</taxon>
        <taxon>Malpighiales</taxon>
        <taxon>Euphorbiaceae</taxon>
        <taxon>Crotonoideae</taxon>
        <taxon>Micrandreae</taxon>
        <taxon>Hevea</taxon>
    </lineage>
</organism>
<comment type="domain">
    <text evidence="8">The C-terminus contains a calmodulin-binding domain, which binds calmodulin in a calcium-dependent fashion.</text>
</comment>
<feature type="transmembrane region" description="Helical" evidence="9">
    <location>
        <begin position="268"/>
        <end position="287"/>
    </location>
</feature>
<accession>A0ABQ9N9D0</accession>
<feature type="transmembrane region" description="Helical" evidence="9">
    <location>
        <begin position="64"/>
        <end position="84"/>
    </location>
</feature>
<feature type="transmembrane region" description="Helical" evidence="9">
    <location>
        <begin position="20"/>
        <end position="43"/>
    </location>
</feature>
<protein>
    <recommendedName>
        <fullName evidence="8">MLO-like protein</fullName>
    </recommendedName>
</protein>
<dbReference type="Proteomes" id="UP001174677">
    <property type="component" value="Chromosome 1"/>
</dbReference>